<evidence type="ECO:0000313" key="3">
    <source>
        <dbReference type="EMBL" id="SPR00745.1"/>
    </source>
</evidence>
<keyword evidence="1" id="KW-1133">Transmembrane helix</keyword>
<dbReference type="AlphaFoldDB" id="A0A0G4IU09"/>
<feature type="transmembrane region" description="Helical" evidence="1">
    <location>
        <begin position="70"/>
        <end position="88"/>
    </location>
</feature>
<feature type="transmembrane region" description="Helical" evidence="1">
    <location>
        <begin position="111"/>
        <end position="134"/>
    </location>
</feature>
<evidence type="ECO:0000256" key="1">
    <source>
        <dbReference type="SAM" id="Phobius"/>
    </source>
</evidence>
<dbReference type="Proteomes" id="UP000039324">
    <property type="component" value="Unassembled WGS sequence"/>
</dbReference>
<dbReference type="EMBL" id="OVEO01000015">
    <property type="protein sequence ID" value="SPR00745.1"/>
    <property type="molecule type" value="Genomic_DNA"/>
</dbReference>
<evidence type="ECO:0000313" key="2">
    <source>
        <dbReference type="EMBL" id="CEO98614.1"/>
    </source>
</evidence>
<keyword evidence="3" id="KW-0496">Mitochondrion</keyword>
<feature type="transmembrane region" description="Helical" evidence="1">
    <location>
        <begin position="37"/>
        <end position="58"/>
    </location>
</feature>
<sequence>MESTVVTLGAWAAVRRRWSQAKSIWAKSPDLRRMVQFGFSTLVGTILFIAMCESLHRILYISMGVRRQNAFLISYIASYLTSILWQHSLNRLFIQTSGKQEPYCQSLHHTFLAYTGTLLISLALGAFLIGVVGLSSRASSIVTLLVGGVLNYRLLQSPADRAPGADYKTVDQHDV</sequence>
<reference evidence="3 5" key="2">
    <citation type="submission" date="2018-03" db="EMBL/GenBank/DDBJ databases">
        <authorList>
            <person name="Fogelqvist J."/>
        </authorList>
    </citation>
    <scope>NUCLEOTIDE SEQUENCE [LARGE SCALE GENOMIC DNA]</scope>
</reference>
<protein>
    <submittedName>
        <fullName evidence="2">Uncharacterized protein</fullName>
    </submittedName>
</protein>
<keyword evidence="4" id="KW-1185">Reference proteome</keyword>
<dbReference type="Proteomes" id="UP000290189">
    <property type="component" value="Unassembled WGS sequence"/>
</dbReference>
<keyword evidence="1" id="KW-0472">Membrane</keyword>
<evidence type="ECO:0000313" key="5">
    <source>
        <dbReference type="Proteomes" id="UP000290189"/>
    </source>
</evidence>
<dbReference type="EMBL" id="CDSF01000086">
    <property type="protein sequence ID" value="CEO98614.1"/>
    <property type="molecule type" value="Genomic_DNA"/>
</dbReference>
<evidence type="ECO:0000313" key="4">
    <source>
        <dbReference type="Proteomes" id="UP000039324"/>
    </source>
</evidence>
<name>A0A0G4IU09_PLABS</name>
<organism evidence="2 4">
    <name type="scientific">Plasmodiophora brassicae</name>
    <name type="common">Clubroot disease agent</name>
    <dbReference type="NCBI Taxonomy" id="37360"/>
    <lineage>
        <taxon>Eukaryota</taxon>
        <taxon>Sar</taxon>
        <taxon>Rhizaria</taxon>
        <taxon>Endomyxa</taxon>
        <taxon>Phytomyxea</taxon>
        <taxon>Plasmodiophorida</taxon>
        <taxon>Plasmodiophoridae</taxon>
        <taxon>Plasmodiophora</taxon>
    </lineage>
</organism>
<proteinExistence type="predicted"/>
<geneLocation type="mitochondrion" evidence="3"/>
<keyword evidence="1" id="KW-0812">Transmembrane</keyword>
<gene>
    <name evidence="2" type="ORF">PBRA_006727</name>
    <name evidence="3" type="ORF">PLBR_LOCUS7960</name>
</gene>
<accession>A0A0G4IU09</accession>
<reference evidence="2 4" key="1">
    <citation type="submission" date="2015-02" db="EMBL/GenBank/DDBJ databases">
        <authorList>
            <person name="Chooi Y.-H."/>
        </authorList>
    </citation>
    <scope>NUCLEOTIDE SEQUENCE [LARGE SCALE GENOMIC DNA]</scope>
    <source>
        <strain evidence="2">E3</strain>
    </source>
</reference>